<evidence type="ECO:0008006" key="4">
    <source>
        <dbReference type="Google" id="ProtNLM"/>
    </source>
</evidence>
<comment type="caution">
    <text evidence="2">The sequence shown here is derived from an EMBL/GenBank/DDBJ whole genome shotgun (WGS) entry which is preliminary data.</text>
</comment>
<reference evidence="2 3" key="1">
    <citation type="submission" date="2020-09" db="EMBL/GenBank/DDBJ databases">
        <title>Echinicola sp. CAU 1574 isolated from sand of Sido Beach.</title>
        <authorList>
            <person name="Kim W."/>
        </authorList>
    </citation>
    <scope>NUCLEOTIDE SEQUENCE [LARGE SCALE GENOMIC DNA]</scope>
    <source>
        <strain evidence="2 3">CAU 1574</strain>
    </source>
</reference>
<organism evidence="2 3">
    <name type="scientific">Echinicola arenosa</name>
    <dbReference type="NCBI Taxonomy" id="2774144"/>
    <lineage>
        <taxon>Bacteria</taxon>
        <taxon>Pseudomonadati</taxon>
        <taxon>Bacteroidota</taxon>
        <taxon>Cytophagia</taxon>
        <taxon>Cytophagales</taxon>
        <taxon>Cyclobacteriaceae</taxon>
        <taxon>Echinicola</taxon>
    </lineage>
</organism>
<evidence type="ECO:0000313" key="3">
    <source>
        <dbReference type="Proteomes" id="UP000647133"/>
    </source>
</evidence>
<sequence length="150" mass="16694">MPFSKIELHQELVGQISEKLKLISDSIRQLKDSSAEDTKSSAGDKYETGREMIRQEMDKAEKMSLEYKSQLEVLSSLRPDESTELIQRGSLVVTDRMPLYISVGFGKVNISGQEVFVISSQAPLARLMMGKTAGKVISLNGITYHIKAVQ</sequence>
<name>A0ABR9AGN9_9BACT</name>
<accession>A0ABR9AGN9</accession>
<proteinExistence type="predicted"/>
<evidence type="ECO:0000256" key="1">
    <source>
        <dbReference type="SAM" id="MobiDB-lite"/>
    </source>
</evidence>
<dbReference type="Proteomes" id="UP000647133">
    <property type="component" value="Unassembled WGS sequence"/>
</dbReference>
<evidence type="ECO:0000313" key="2">
    <source>
        <dbReference type="EMBL" id="MBD8487946.1"/>
    </source>
</evidence>
<protein>
    <recommendedName>
        <fullName evidence="4">3-oxoacyl-ACP synthase</fullName>
    </recommendedName>
</protein>
<dbReference type="EMBL" id="JACYTQ010000001">
    <property type="protein sequence ID" value="MBD8487946.1"/>
    <property type="molecule type" value="Genomic_DNA"/>
</dbReference>
<gene>
    <name evidence="2" type="ORF">IFO69_04200</name>
</gene>
<keyword evidence="3" id="KW-1185">Reference proteome</keyword>
<feature type="region of interest" description="Disordered" evidence="1">
    <location>
        <begin position="30"/>
        <end position="50"/>
    </location>
</feature>